<dbReference type="Proteomes" id="UP000422736">
    <property type="component" value="Chromosome 2"/>
</dbReference>
<sequence length="194" mass="21188">MKRTQSFQNCKETDIPGYNDCPSFMYPGTLGSAPTGLVAQAVDRSGNTRVATAPPPAMKRQVSAKLSAKLNRTNGSTTPAAGSTAALSAVPLLDKDELCRRYEALVSGGSRLSEKEFAFYKKKVDLQWPLVVEQEGSRVALSEIFGNVGDARKVSELFQRWMLADVSVHSWCPSLRKLVENAEPGTWHQALVNE</sequence>
<organism evidence="1 2">
    <name type="scientific">Kluyveromyces marxianus</name>
    <name type="common">Yeast</name>
    <name type="synonym">Candida kefyr</name>
    <dbReference type="NCBI Taxonomy" id="4911"/>
    <lineage>
        <taxon>Eukaryota</taxon>
        <taxon>Fungi</taxon>
        <taxon>Dikarya</taxon>
        <taxon>Ascomycota</taxon>
        <taxon>Saccharomycotina</taxon>
        <taxon>Saccharomycetes</taxon>
        <taxon>Saccharomycetales</taxon>
        <taxon>Saccharomycetaceae</taxon>
        <taxon>Kluyveromyces</taxon>
    </lineage>
</organism>
<keyword evidence="2" id="KW-1185">Reference proteome</keyword>
<proteinExistence type="predicted"/>
<evidence type="ECO:0000313" key="1">
    <source>
        <dbReference type="EMBL" id="QGN14903.1"/>
    </source>
</evidence>
<evidence type="ECO:0000313" key="2">
    <source>
        <dbReference type="Proteomes" id="UP000422736"/>
    </source>
</evidence>
<reference evidence="1 2" key="1">
    <citation type="submission" date="2016-03" db="EMBL/GenBank/DDBJ databases">
        <title>How can Kluyveromyces marxianus grow so fast - potential evolutionary course in Saccharomyces Complex revealed by comparative genomics.</title>
        <authorList>
            <person name="Mo W."/>
            <person name="Lu W."/>
            <person name="Yang X."/>
            <person name="Qi J."/>
            <person name="Lv H."/>
        </authorList>
    </citation>
    <scope>NUCLEOTIDE SEQUENCE [LARGE SCALE GENOMIC DNA]</scope>
    <source>
        <strain evidence="1 2">FIM1</strain>
    </source>
</reference>
<protein>
    <submittedName>
        <fullName evidence="1">Protein ADD37</fullName>
    </submittedName>
</protein>
<accession>A0ABX6EXD0</accession>
<name>A0ABX6EXD0_KLUMA</name>
<dbReference type="EMBL" id="CP015055">
    <property type="protein sequence ID" value="QGN14903.1"/>
    <property type="molecule type" value="Genomic_DNA"/>
</dbReference>
<gene>
    <name evidence="1" type="primary">ADD37</name>
    <name evidence="1" type="ORF">FIM1_1577</name>
</gene>